<feature type="transmembrane region" description="Helical" evidence="7">
    <location>
        <begin position="134"/>
        <end position="154"/>
    </location>
</feature>
<dbReference type="InterPro" id="IPR017927">
    <property type="entry name" value="FAD-bd_FR_type"/>
</dbReference>
<feature type="region of interest" description="Disordered" evidence="6">
    <location>
        <begin position="212"/>
        <end position="232"/>
    </location>
</feature>
<evidence type="ECO:0000256" key="4">
    <source>
        <dbReference type="ARBA" id="ARBA00023002"/>
    </source>
</evidence>
<feature type="transmembrane region" description="Helical" evidence="7">
    <location>
        <begin position="166"/>
        <end position="188"/>
    </location>
</feature>
<dbReference type="GO" id="GO:0005886">
    <property type="term" value="C:plasma membrane"/>
    <property type="evidence" value="ECO:0007669"/>
    <property type="project" value="TreeGrafter"/>
</dbReference>
<comment type="subcellular location">
    <subcellularLocation>
        <location evidence="1">Membrane</location>
        <topology evidence="1">Multi-pass membrane protein</topology>
    </subcellularLocation>
</comment>
<evidence type="ECO:0000256" key="1">
    <source>
        <dbReference type="ARBA" id="ARBA00004141"/>
    </source>
</evidence>
<protein>
    <recommendedName>
        <fullName evidence="8">FAD-binding FR-type domain-containing protein</fullName>
    </recommendedName>
</protein>
<sequence>MEVSEKKTKKDPEAGGPAPSSSSSSKDGDSRFKGERRQQYALWAHHMALVAAVSLVALGIFGILWSKSGTYKCKVRGRAISANLIRLGKTVDGKVGACVSRTSPKLNLNYTAPRAACCDPNGRSSKRKNLGGSVWIGTYCVLVGLFLFAFELNTSKTFGLWMPTDWIFYELGLSLNGILFVCASGLALCTRATCTAGLFSLVAGLAYSHAGRRKEAGDGGRSRRISRGGGGGKREGGYFPDAATAFWLVLFFGTNFIMFFYTLSVWIATIQSWERDLRNDDVRLDNCDECPDPNNKPYTRWRDECHLNRALVKHGPLSFWAPIAKAAGVTLNFDCSLLLLPVTRSVMIFLNNLASDYRSAQRRSAWFARTFESPFARYVPLSKNIEFHKLAVMTACFFAVLHTIAHFFNYWQSPSFTAARFAKWGWAGTTILTGGLILLAMFAIHTAALDVVRQAHFEIFWFAHHFFVLYYAMLLLHGPVFYWWALIPITLYLIERRSRVVRGSKAILVSRVEWIAPVLAIHFRPLDKADFDFQEGTYVLLNCPFISEAEWHPFTISSARGDLLTGSRVSLETGESVSRVNEKKFCPASKDQTNPSNWLDKDETAYHDFVSVHIKVQGSKTWTRKLKDYLEMMAPARAYPFHFTRRDDRGDLLLGRRIGPDSRQILRVDGPHAAPAVHYRHYGTVMIVGAGIGMTPCSSILTAMLKYRWRLNFKPEILHFYWVLAHADVQAFEWFVRRVADLEYELLKARESGAVSARNYCEINIYVTRAPKTPEPVPPMMMNAATTGESPSFTPEALWAELNAPRVPSSKQLETMADPNAPNRFQDTFVWNGRPDWKSIFSAVKHQRQHRDIGVCFCGTPVIGADLAKMCKLHTSPQDDCIFTLHKENF</sequence>
<evidence type="ECO:0000256" key="5">
    <source>
        <dbReference type="ARBA" id="ARBA00023136"/>
    </source>
</evidence>
<keyword evidence="10" id="KW-1185">Reference proteome</keyword>
<dbReference type="PROSITE" id="PS51384">
    <property type="entry name" value="FAD_FR"/>
    <property type="match status" value="1"/>
</dbReference>
<dbReference type="Proteomes" id="UP001230188">
    <property type="component" value="Unassembled WGS sequence"/>
</dbReference>
<evidence type="ECO:0000313" key="10">
    <source>
        <dbReference type="Proteomes" id="UP001230188"/>
    </source>
</evidence>
<dbReference type="InterPro" id="IPR013130">
    <property type="entry name" value="Fe3_Rdtase_TM_dom"/>
</dbReference>
<gene>
    <name evidence="9" type="ORF">CTAYLR_006216</name>
</gene>
<dbReference type="PANTHER" id="PTHR11972:SF153">
    <property type="entry name" value="SUPEROXIDE-GENERATING NADPH OXIDASE HEAVY CHAIN SUBUNIT A"/>
    <property type="match status" value="1"/>
</dbReference>
<keyword evidence="4" id="KW-0560">Oxidoreductase</keyword>
<dbReference type="SUPFAM" id="SSF52343">
    <property type="entry name" value="Ferredoxin reductase-like, C-terminal NADP-linked domain"/>
    <property type="match status" value="1"/>
</dbReference>
<dbReference type="InterPro" id="IPR039261">
    <property type="entry name" value="FNR_nucleotide-bd"/>
</dbReference>
<comment type="caution">
    <text evidence="9">The sequence shown here is derived from an EMBL/GenBank/DDBJ whole genome shotgun (WGS) entry which is preliminary data.</text>
</comment>
<dbReference type="PRINTS" id="PR00466">
    <property type="entry name" value="GP91PHOX"/>
</dbReference>
<feature type="domain" description="FAD-binding FR-type" evidence="8">
    <location>
        <begin position="496"/>
        <end position="678"/>
    </location>
</feature>
<feature type="transmembrane region" description="Helical" evidence="7">
    <location>
        <begin position="390"/>
        <end position="412"/>
    </location>
</feature>
<name>A0AAD7U8E3_9STRA</name>
<dbReference type="AlphaFoldDB" id="A0AAD7U8E3"/>
<organism evidence="9 10">
    <name type="scientific">Chrysophaeum taylorii</name>
    <dbReference type="NCBI Taxonomy" id="2483200"/>
    <lineage>
        <taxon>Eukaryota</taxon>
        <taxon>Sar</taxon>
        <taxon>Stramenopiles</taxon>
        <taxon>Ochrophyta</taxon>
        <taxon>Pelagophyceae</taxon>
        <taxon>Pelagomonadales</taxon>
        <taxon>Pelagomonadaceae</taxon>
        <taxon>Chrysophaeum</taxon>
    </lineage>
</organism>
<dbReference type="Pfam" id="PF08022">
    <property type="entry name" value="FAD_binding_8"/>
    <property type="match status" value="1"/>
</dbReference>
<evidence type="ECO:0000256" key="2">
    <source>
        <dbReference type="ARBA" id="ARBA00022692"/>
    </source>
</evidence>
<proteinExistence type="predicted"/>
<evidence type="ECO:0000256" key="6">
    <source>
        <dbReference type="SAM" id="MobiDB-lite"/>
    </source>
</evidence>
<evidence type="ECO:0000256" key="7">
    <source>
        <dbReference type="SAM" id="Phobius"/>
    </source>
</evidence>
<dbReference type="InterPro" id="IPR013112">
    <property type="entry name" value="FAD-bd_8"/>
</dbReference>
<keyword evidence="3 7" id="KW-1133">Transmembrane helix</keyword>
<feature type="transmembrane region" description="Helical" evidence="7">
    <location>
        <begin position="40"/>
        <end position="65"/>
    </location>
</feature>
<evidence type="ECO:0000256" key="3">
    <source>
        <dbReference type="ARBA" id="ARBA00022989"/>
    </source>
</evidence>
<reference evidence="9" key="1">
    <citation type="submission" date="2023-01" db="EMBL/GenBank/DDBJ databases">
        <title>Metagenome sequencing of chrysophaentin producing Chrysophaeum taylorii.</title>
        <authorList>
            <person name="Davison J."/>
            <person name="Bewley C."/>
        </authorList>
    </citation>
    <scope>NUCLEOTIDE SEQUENCE</scope>
    <source>
        <strain evidence="9">NIES-1699</strain>
    </source>
</reference>
<feature type="transmembrane region" description="Helical" evidence="7">
    <location>
        <begin position="245"/>
        <end position="268"/>
    </location>
</feature>
<dbReference type="Pfam" id="PF08030">
    <property type="entry name" value="NAD_binding_6"/>
    <property type="match status" value="1"/>
</dbReference>
<dbReference type="GO" id="GO:0016491">
    <property type="term" value="F:oxidoreductase activity"/>
    <property type="evidence" value="ECO:0007669"/>
    <property type="project" value="UniProtKB-KW"/>
</dbReference>
<feature type="compositionally biased region" description="Basic and acidic residues" evidence="6">
    <location>
        <begin position="1"/>
        <end position="13"/>
    </location>
</feature>
<evidence type="ECO:0000313" key="9">
    <source>
        <dbReference type="EMBL" id="KAJ8599242.1"/>
    </source>
</evidence>
<keyword evidence="2 7" id="KW-0812">Transmembrane</keyword>
<dbReference type="CDD" id="cd06186">
    <property type="entry name" value="NOX_Duox_like_FAD_NADP"/>
    <property type="match status" value="1"/>
</dbReference>
<feature type="region of interest" description="Disordered" evidence="6">
    <location>
        <begin position="1"/>
        <end position="32"/>
    </location>
</feature>
<evidence type="ECO:0000259" key="8">
    <source>
        <dbReference type="PROSITE" id="PS51384"/>
    </source>
</evidence>
<accession>A0AAD7U8E3</accession>
<feature type="transmembrane region" description="Helical" evidence="7">
    <location>
        <begin position="424"/>
        <end position="444"/>
    </location>
</feature>
<dbReference type="InterPro" id="IPR050369">
    <property type="entry name" value="RBOH/FRE"/>
</dbReference>
<dbReference type="PANTHER" id="PTHR11972">
    <property type="entry name" value="NADPH OXIDASE"/>
    <property type="match status" value="1"/>
</dbReference>
<keyword evidence="5 7" id="KW-0472">Membrane</keyword>
<dbReference type="Gene3D" id="3.40.50.80">
    <property type="entry name" value="Nucleotide-binding domain of ferredoxin-NADP reductase (FNR) module"/>
    <property type="match status" value="1"/>
</dbReference>
<dbReference type="EMBL" id="JAQMWT010000575">
    <property type="protein sequence ID" value="KAJ8599242.1"/>
    <property type="molecule type" value="Genomic_DNA"/>
</dbReference>
<dbReference type="InterPro" id="IPR000778">
    <property type="entry name" value="Cyt_b245_heavy_chain"/>
</dbReference>
<dbReference type="InterPro" id="IPR013121">
    <property type="entry name" value="Fe_red_NAD-bd_6"/>
</dbReference>
<dbReference type="Pfam" id="PF01794">
    <property type="entry name" value="Ferric_reduct"/>
    <property type="match status" value="1"/>
</dbReference>